<organism evidence="2 3">
    <name type="scientific">Vibrio parahaemolyticus</name>
    <dbReference type="NCBI Taxonomy" id="670"/>
    <lineage>
        <taxon>Bacteria</taxon>
        <taxon>Pseudomonadati</taxon>
        <taxon>Pseudomonadota</taxon>
        <taxon>Gammaproteobacteria</taxon>
        <taxon>Vibrionales</taxon>
        <taxon>Vibrionaceae</taxon>
        <taxon>Vibrio</taxon>
    </lineage>
</organism>
<evidence type="ECO:0000256" key="1">
    <source>
        <dbReference type="SAM" id="SignalP"/>
    </source>
</evidence>
<accession>A0AAW8Q7Y7</accession>
<name>A0AAW8Q7Y7_VIBPH</name>
<sequence length="344" mass="38193">MKKFFLSAAIVASSFGAVAKSDTIEVMVINSDRMGLSKGKIEQLVKRKIEYSNRIFQRSDLLINRDLKSIEYVYAPIDFGNLYMEATSLSISASGLPSLFGGVGFSDSNLEKQVSDWLKKDSENYKVIFIPRVKESLECGMSFSSSEMSFSLIYLSETGQCASDWLLAHELGHQDGLVHEGEADSQAGGKCGAKQSLMHSGINGDREVLFGNPNECAVQKVEGKLTPYEVYKLRSDKNKKGVYKVVDQYKAPVTPIVISEIYEVKNMDVLGKLIVYNPTSKSMKGHLRLIDLNAPVSLKNKSLVLPEVITAKPSGVTYHEIRTTRDKLLGYGAKMKISAEFDWR</sequence>
<keyword evidence="1" id="KW-0732">Signal</keyword>
<comment type="caution">
    <text evidence="2">The sequence shown here is derived from an EMBL/GenBank/DDBJ whole genome shotgun (WGS) entry which is preliminary data.</text>
</comment>
<dbReference type="AlphaFoldDB" id="A0AAW8Q7Y7"/>
<evidence type="ECO:0000313" key="3">
    <source>
        <dbReference type="Proteomes" id="UP001253193"/>
    </source>
</evidence>
<evidence type="ECO:0000313" key="2">
    <source>
        <dbReference type="EMBL" id="MDS1823814.1"/>
    </source>
</evidence>
<proteinExistence type="predicted"/>
<feature type="signal peptide" evidence="1">
    <location>
        <begin position="1"/>
        <end position="19"/>
    </location>
</feature>
<feature type="chain" id="PRO_5043387211" description="Peptidase M11 gametolysin domain-containing protein" evidence="1">
    <location>
        <begin position="20"/>
        <end position="344"/>
    </location>
</feature>
<dbReference type="SUPFAM" id="SSF55486">
    <property type="entry name" value="Metalloproteases ('zincins'), catalytic domain"/>
    <property type="match status" value="1"/>
</dbReference>
<dbReference type="Proteomes" id="UP001253193">
    <property type="component" value="Unassembled WGS sequence"/>
</dbReference>
<reference evidence="2" key="1">
    <citation type="submission" date="2023-06" db="EMBL/GenBank/DDBJ databases">
        <title>Genomic Diversity of Vibrio spp. and Metagenomic Analysis of Pathogens in Florida Gulf Coastal Waters Following Hurricane Ian.</title>
        <authorList>
            <person name="Brumfield K.D."/>
        </authorList>
    </citation>
    <scope>NUCLEOTIDE SEQUENCE</scope>
    <source>
        <strain evidence="2">WBS2B-138</strain>
    </source>
</reference>
<gene>
    <name evidence="2" type="ORF">QX249_24545</name>
</gene>
<dbReference type="RefSeq" id="WP_311020873.1">
    <property type="nucleotide sequence ID" value="NZ_JAUHGG010000012.1"/>
</dbReference>
<evidence type="ECO:0008006" key="4">
    <source>
        <dbReference type="Google" id="ProtNLM"/>
    </source>
</evidence>
<dbReference type="EMBL" id="JAUHGG010000012">
    <property type="protein sequence ID" value="MDS1823814.1"/>
    <property type="molecule type" value="Genomic_DNA"/>
</dbReference>
<protein>
    <recommendedName>
        <fullName evidence="4">Peptidase M11 gametolysin domain-containing protein</fullName>
    </recommendedName>
</protein>